<evidence type="ECO:0000313" key="2">
    <source>
        <dbReference type="Proteomes" id="UP000316476"/>
    </source>
</evidence>
<dbReference type="AlphaFoldDB" id="A0A5C6FLB3"/>
<sequence>MPHSKEIDQSELVDPQSLLDRGECPYTFLAFPASAVDENGLPSDLDARQYIARVQSEGVPVGIWLNTPVKSTGYAFVGPENVAVLHDVLKTLEASGDYVSGFASDLSERLFGR</sequence>
<comment type="caution">
    <text evidence="1">The sequence shown here is derived from an EMBL/GenBank/DDBJ whole genome shotgun (WGS) entry which is preliminary data.</text>
</comment>
<reference evidence="1 2" key="1">
    <citation type="submission" date="2019-02" db="EMBL/GenBank/DDBJ databases">
        <title>Deep-cultivation of Planctomycetes and their phenomic and genomic characterization uncovers novel biology.</title>
        <authorList>
            <person name="Wiegand S."/>
            <person name="Jogler M."/>
            <person name="Boedeker C."/>
            <person name="Pinto D."/>
            <person name="Vollmers J."/>
            <person name="Rivas-Marin E."/>
            <person name="Kohn T."/>
            <person name="Peeters S.H."/>
            <person name="Heuer A."/>
            <person name="Rast P."/>
            <person name="Oberbeckmann S."/>
            <person name="Bunk B."/>
            <person name="Jeske O."/>
            <person name="Meyerdierks A."/>
            <person name="Storesund J.E."/>
            <person name="Kallscheuer N."/>
            <person name="Luecker S."/>
            <person name="Lage O.M."/>
            <person name="Pohl T."/>
            <person name="Merkel B.J."/>
            <person name="Hornburger P."/>
            <person name="Mueller R.-W."/>
            <person name="Bruemmer F."/>
            <person name="Labrenz M."/>
            <person name="Spormann A.M."/>
            <person name="Op Den Camp H."/>
            <person name="Overmann J."/>
            <person name="Amann R."/>
            <person name="Jetten M.S.M."/>
            <person name="Mascher T."/>
            <person name="Medema M.H."/>
            <person name="Devos D.P."/>
            <person name="Kaster A.-K."/>
            <person name="Ovreas L."/>
            <person name="Rohde M."/>
            <person name="Galperin M.Y."/>
            <person name="Jogler C."/>
        </authorList>
    </citation>
    <scope>NUCLEOTIDE SEQUENCE [LARGE SCALE GENOMIC DNA]</scope>
    <source>
        <strain evidence="1 2">V7</strain>
    </source>
</reference>
<accession>A0A5C6FLB3</accession>
<dbReference type="EMBL" id="SJPZ01000002">
    <property type="protein sequence ID" value="TWU61932.1"/>
    <property type="molecule type" value="Genomic_DNA"/>
</dbReference>
<organism evidence="1 2">
    <name type="scientific">Crateriforma conspicua</name>
    <dbReference type="NCBI Taxonomy" id="2527996"/>
    <lineage>
        <taxon>Bacteria</taxon>
        <taxon>Pseudomonadati</taxon>
        <taxon>Planctomycetota</taxon>
        <taxon>Planctomycetia</taxon>
        <taxon>Planctomycetales</taxon>
        <taxon>Planctomycetaceae</taxon>
        <taxon>Crateriforma</taxon>
    </lineage>
</organism>
<dbReference type="Proteomes" id="UP000316476">
    <property type="component" value="Unassembled WGS sequence"/>
</dbReference>
<name>A0A5C6FLB3_9PLAN</name>
<proteinExistence type="predicted"/>
<gene>
    <name evidence="1" type="ORF">V7x_36230</name>
</gene>
<evidence type="ECO:0000313" key="1">
    <source>
        <dbReference type="EMBL" id="TWU61932.1"/>
    </source>
</evidence>
<protein>
    <submittedName>
        <fullName evidence="1">Uncharacterized protein</fullName>
    </submittedName>
</protein>